<feature type="domain" description="Response regulatory" evidence="13">
    <location>
        <begin position="394"/>
        <end position="510"/>
    </location>
</feature>
<evidence type="ECO:0000256" key="7">
    <source>
        <dbReference type="ARBA" id="ARBA00022840"/>
    </source>
</evidence>
<dbReference type="InterPro" id="IPR013767">
    <property type="entry name" value="PAS_fold"/>
</dbReference>
<dbReference type="Pfam" id="PF00072">
    <property type="entry name" value="Response_reg"/>
    <property type="match status" value="1"/>
</dbReference>
<keyword evidence="6" id="KW-0418">Kinase</keyword>
<dbReference type="SMART" id="SM00448">
    <property type="entry name" value="REC"/>
    <property type="match status" value="1"/>
</dbReference>
<dbReference type="Gene3D" id="1.10.287.130">
    <property type="match status" value="1"/>
</dbReference>
<reference evidence="16" key="1">
    <citation type="submission" date="2020-08" db="EMBL/GenBank/DDBJ databases">
        <title>Sulfitobacter aestuariivivens sp. nov., isolated from a tidal flat.</title>
        <authorList>
            <person name="Park S."/>
            <person name="Yoon J.-H."/>
        </authorList>
    </citation>
    <scope>NUCLEOTIDE SEQUENCE</scope>
    <source>
        <strain evidence="16">TSTF-M16</strain>
    </source>
</reference>
<dbReference type="Gene3D" id="3.40.50.2300">
    <property type="match status" value="1"/>
</dbReference>
<dbReference type="Gene3D" id="3.30.565.10">
    <property type="entry name" value="Histidine kinase-like ATPase, C-terminal domain"/>
    <property type="match status" value="1"/>
</dbReference>
<keyword evidence="17" id="KW-1185">Reference proteome</keyword>
<dbReference type="SMART" id="SM00387">
    <property type="entry name" value="HATPase_c"/>
    <property type="match status" value="1"/>
</dbReference>
<dbReference type="GO" id="GO:0006355">
    <property type="term" value="P:regulation of DNA-templated transcription"/>
    <property type="evidence" value="ECO:0007669"/>
    <property type="project" value="InterPro"/>
</dbReference>
<feature type="domain" description="Histidine kinase" evidence="12">
    <location>
        <begin position="147"/>
        <end position="369"/>
    </location>
</feature>
<dbReference type="PROSITE" id="PS50113">
    <property type="entry name" value="PAC"/>
    <property type="match status" value="1"/>
</dbReference>
<comment type="caution">
    <text evidence="16">The sequence shown here is derived from an EMBL/GenBank/DDBJ whole genome shotgun (WGS) entry which is preliminary data.</text>
</comment>
<dbReference type="InterPro" id="IPR011006">
    <property type="entry name" value="CheY-like_superfamily"/>
</dbReference>
<dbReference type="InterPro" id="IPR036890">
    <property type="entry name" value="HATPase_C_sf"/>
</dbReference>
<dbReference type="InterPro" id="IPR003661">
    <property type="entry name" value="HisK_dim/P_dom"/>
</dbReference>
<proteinExistence type="predicted"/>
<dbReference type="InterPro" id="IPR004358">
    <property type="entry name" value="Sig_transdc_His_kin-like_C"/>
</dbReference>
<dbReference type="Pfam" id="PF02518">
    <property type="entry name" value="HATPase_c"/>
    <property type="match status" value="1"/>
</dbReference>
<keyword evidence="4" id="KW-0808">Transferase</keyword>
<evidence type="ECO:0000256" key="4">
    <source>
        <dbReference type="ARBA" id="ARBA00022679"/>
    </source>
</evidence>
<keyword evidence="3 11" id="KW-0597">Phosphoprotein</keyword>
<dbReference type="InterPro" id="IPR003594">
    <property type="entry name" value="HATPase_dom"/>
</dbReference>
<dbReference type="InterPro" id="IPR001789">
    <property type="entry name" value="Sig_transdc_resp-reg_receiver"/>
</dbReference>
<dbReference type="FunFam" id="3.30.450.20:FF:000060">
    <property type="entry name" value="Sensor protein FixL"/>
    <property type="match status" value="1"/>
</dbReference>
<dbReference type="AlphaFoldDB" id="A0A927D742"/>
<dbReference type="InterPro" id="IPR005467">
    <property type="entry name" value="His_kinase_dom"/>
</dbReference>
<dbReference type="EMBL" id="JACTAG010000002">
    <property type="protein sequence ID" value="MBD3665413.1"/>
    <property type="molecule type" value="Genomic_DNA"/>
</dbReference>
<dbReference type="GO" id="GO:0000155">
    <property type="term" value="F:phosphorelay sensor kinase activity"/>
    <property type="evidence" value="ECO:0007669"/>
    <property type="project" value="InterPro"/>
</dbReference>
<evidence type="ECO:0000259" key="15">
    <source>
        <dbReference type="PROSITE" id="PS50113"/>
    </source>
</evidence>
<dbReference type="GO" id="GO:0005524">
    <property type="term" value="F:ATP binding"/>
    <property type="evidence" value="ECO:0007669"/>
    <property type="project" value="UniProtKB-KW"/>
</dbReference>
<evidence type="ECO:0000256" key="8">
    <source>
        <dbReference type="ARBA" id="ARBA00023012"/>
    </source>
</evidence>
<keyword evidence="5" id="KW-0547">Nucleotide-binding</keyword>
<evidence type="ECO:0000256" key="5">
    <source>
        <dbReference type="ARBA" id="ARBA00022741"/>
    </source>
</evidence>
<dbReference type="CDD" id="cd00130">
    <property type="entry name" value="PAS"/>
    <property type="match status" value="1"/>
</dbReference>
<organism evidence="16 17">
    <name type="scientific">Sulfitobacter aestuariivivens</name>
    <dbReference type="NCBI Taxonomy" id="2766981"/>
    <lineage>
        <taxon>Bacteria</taxon>
        <taxon>Pseudomonadati</taxon>
        <taxon>Pseudomonadota</taxon>
        <taxon>Alphaproteobacteria</taxon>
        <taxon>Rhodobacterales</taxon>
        <taxon>Roseobacteraceae</taxon>
        <taxon>Sulfitobacter</taxon>
    </lineage>
</organism>
<evidence type="ECO:0000256" key="2">
    <source>
        <dbReference type="ARBA" id="ARBA00012438"/>
    </source>
</evidence>
<dbReference type="Pfam" id="PF00512">
    <property type="entry name" value="HisKA"/>
    <property type="match status" value="1"/>
</dbReference>
<dbReference type="PROSITE" id="PS50109">
    <property type="entry name" value="HIS_KIN"/>
    <property type="match status" value="1"/>
</dbReference>
<dbReference type="SUPFAM" id="SSF55785">
    <property type="entry name" value="PYP-like sensor domain (PAS domain)"/>
    <property type="match status" value="1"/>
</dbReference>
<feature type="domain" description="PAS" evidence="14">
    <location>
        <begin position="7"/>
        <end position="77"/>
    </location>
</feature>
<evidence type="ECO:0000256" key="3">
    <source>
        <dbReference type="ARBA" id="ARBA00022553"/>
    </source>
</evidence>
<accession>A0A927D742</accession>
<dbReference type="CDD" id="cd00082">
    <property type="entry name" value="HisKA"/>
    <property type="match status" value="1"/>
</dbReference>
<dbReference type="PRINTS" id="PR00344">
    <property type="entry name" value="BCTRLSENSOR"/>
</dbReference>
<dbReference type="SUPFAM" id="SSF47384">
    <property type="entry name" value="Homodimeric domain of signal transducing histidine kinase"/>
    <property type="match status" value="1"/>
</dbReference>
<dbReference type="NCBIfam" id="TIGR00229">
    <property type="entry name" value="sensory_box"/>
    <property type="match status" value="1"/>
</dbReference>
<comment type="catalytic activity">
    <reaction evidence="1">
        <text>ATP + protein L-histidine = ADP + protein N-phospho-L-histidine.</text>
        <dbReference type="EC" id="2.7.13.3"/>
    </reaction>
</comment>
<comment type="function">
    <text evidence="9">Putative oxygen sensor; modulates the activity of FixJ, a transcriptional activator of nitrogen fixation fixK gene. FixL probably acts as a kinase that phosphorylates FixJ.</text>
</comment>
<dbReference type="SMART" id="SM00388">
    <property type="entry name" value="HisKA"/>
    <property type="match status" value="1"/>
</dbReference>
<sequence>MVDTATDVAILHAIMEVAVDAMVVSDQTGKILRANAAAARMFQFDLTEMLGQSVNMLMPEALGMLHDGFMAHHIKTGEKRIIDIGRDVEGQRKDGSVFPLHLSVGHSQVEGTRIFIGILHDLTNRKATEEALARSQRLDAIGKMTGGIAHDFNNLLTVIVGNLELLEMRGADEHQMPLIKDALESAEMGADLTTRLMVFARRSNLKPVRSDLRELCAKTLTLLKRTIGATYRIKTDFAAELDMVMIDPVQLQSALMNLALNARDAMGAGGELLVSIANVTIDDSYMAQETDIQPGNYVRLSVSDDGAGMSLEAQRRAFEPFFTTKAENGGTGLGLAMVYGFVRQSGGHVTLYSELGLGSSFGLYFPAVEHETEADGVYPKAVKRQEPPRGNGETILIVEDNERVRKLSIERIRDLGFATLHAENGDRAYEMLKAGADVDLVFSDLVMPGTLNGYDLAAKIAAEFPKLKVLLTSGYASDVITGDLAHDIHFDILHKPYRQSELAQRLQALLAGSADG</sequence>
<evidence type="ECO:0000313" key="17">
    <source>
        <dbReference type="Proteomes" id="UP000635142"/>
    </source>
</evidence>
<evidence type="ECO:0000256" key="6">
    <source>
        <dbReference type="ARBA" id="ARBA00022777"/>
    </source>
</evidence>
<evidence type="ECO:0000256" key="11">
    <source>
        <dbReference type="PROSITE-ProRule" id="PRU00169"/>
    </source>
</evidence>
<keyword evidence="8" id="KW-0902">Two-component regulatory system</keyword>
<evidence type="ECO:0000259" key="14">
    <source>
        <dbReference type="PROSITE" id="PS50112"/>
    </source>
</evidence>
<gene>
    <name evidence="16" type="ORF">H9Q16_15875</name>
</gene>
<dbReference type="PANTHER" id="PTHR43065">
    <property type="entry name" value="SENSOR HISTIDINE KINASE"/>
    <property type="match status" value="1"/>
</dbReference>
<dbReference type="SMART" id="SM00091">
    <property type="entry name" value="PAS"/>
    <property type="match status" value="1"/>
</dbReference>
<evidence type="ECO:0000313" key="16">
    <source>
        <dbReference type="EMBL" id="MBD3665413.1"/>
    </source>
</evidence>
<dbReference type="Proteomes" id="UP000635142">
    <property type="component" value="Unassembled WGS sequence"/>
</dbReference>
<feature type="modified residue" description="4-aspartylphosphate" evidence="11">
    <location>
        <position position="444"/>
    </location>
</feature>
<dbReference type="Gene3D" id="3.30.450.20">
    <property type="entry name" value="PAS domain"/>
    <property type="match status" value="1"/>
</dbReference>
<feature type="domain" description="PAC" evidence="15">
    <location>
        <begin position="75"/>
        <end position="134"/>
    </location>
</feature>
<evidence type="ECO:0000256" key="10">
    <source>
        <dbReference type="ARBA" id="ARBA00070616"/>
    </source>
</evidence>
<dbReference type="InterPro" id="IPR000014">
    <property type="entry name" value="PAS"/>
</dbReference>
<protein>
    <recommendedName>
        <fullName evidence="10">Sensor protein FixL</fullName>
        <ecNumber evidence="2">2.7.13.3</ecNumber>
    </recommendedName>
</protein>
<dbReference type="PANTHER" id="PTHR43065:SF42">
    <property type="entry name" value="TWO-COMPONENT SENSOR PPRA"/>
    <property type="match status" value="1"/>
</dbReference>
<dbReference type="InterPro" id="IPR036097">
    <property type="entry name" value="HisK_dim/P_sf"/>
</dbReference>
<dbReference type="InterPro" id="IPR035965">
    <property type="entry name" value="PAS-like_dom_sf"/>
</dbReference>
<evidence type="ECO:0000259" key="12">
    <source>
        <dbReference type="PROSITE" id="PS50109"/>
    </source>
</evidence>
<evidence type="ECO:0000259" key="13">
    <source>
        <dbReference type="PROSITE" id="PS50110"/>
    </source>
</evidence>
<dbReference type="PROSITE" id="PS50112">
    <property type="entry name" value="PAS"/>
    <property type="match status" value="1"/>
</dbReference>
<dbReference type="SUPFAM" id="SSF55874">
    <property type="entry name" value="ATPase domain of HSP90 chaperone/DNA topoisomerase II/histidine kinase"/>
    <property type="match status" value="1"/>
</dbReference>
<keyword evidence="7" id="KW-0067">ATP-binding</keyword>
<dbReference type="InterPro" id="IPR000700">
    <property type="entry name" value="PAS-assoc_C"/>
</dbReference>
<dbReference type="SUPFAM" id="SSF52172">
    <property type="entry name" value="CheY-like"/>
    <property type="match status" value="1"/>
</dbReference>
<dbReference type="RefSeq" id="WP_191076389.1">
    <property type="nucleotide sequence ID" value="NZ_JACTAG010000002.1"/>
</dbReference>
<name>A0A927D742_9RHOB</name>
<dbReference type="PROSITE" id="PS50110">
    <property type="entry name" value="RESPONSE_REGULATORY"/>
    <property type="match status" value="1"/>
</dbReference>
<dbReference type="EC" id="2.7.13.3" evidence="2"/>
<dbReference type="Pfam" id="PF00989">
    <property type="entry name" value="PAS"/>
    <property type="match status" value="1"/>
</dbReference>
<evidence type="ECO:0000256" key="9">
    <source>
        <dbReference type="ARBA" id="ARBA00059827"/>
    </source>
</evidence>
<evidence type="ECO:0000256" key="1">
    <source>
        <dbReference type="ARBA" id="ARBA00000085"/>
    </source>
</evidence>